<organism evidence="1 2">
    <name type="scientific">Shinella fusca</name>
    <dbReference type="NCBI Taxonomy" id="544480"/>
    <lineage>
        <taxon>Bacteria</taxon>
        <taxon>Pseudomonadati</taxon>
        <taxon>Pseudomonadota</taxon>
        <taxon>Alphaproteobacteria</taxon>
        <taxon>Hyphomicrobiales</taxon>
        <taxon>Rhizobiaceae</taxon>
        <taxon>Shinella</taxon>
    </lineage>
</organism>
<dbReference type="RefSeq" id="WP_184142079.1">
    <property type="nucleotide sequence ID" value="NZ_JACHIK010000003.1"/>
</dbReference>
<keyword evidence="2" id="KW-1185">Reference proteome</keyword>
<proteinExistence type="predicted"/>
<dbReference type="AlphaFoldDB" id="A0A7W7YT70"/>
<sequence length="132" mass="15128">MKRRTGPGQLSLEVADRMAPTNPKYQGRHYRSCLAEAHTIIEAFRLRITELEDSLERLKRDCDYRLSLCVTRTAAEEERQRAAAWMREKAASIVEGDEGIPTVMSYAIDCIPNPKPKFCTQEQLDERLAQQS</sequence>
<protein>
    <submittedName>
        <fullName evidence="1">Uncharacterized protein</fullName>
    </submittedName>
</protein>
<dbReference type="Proteomes" id="UP000535406">
    <property type="component" value="Unassembled WGS sequence"/>
</dbReference>
<dbReference type="EMBL" id="JACHIK010000003">
    <property type="protein sequence ID" value="MBB5041948.1"/>
    <property type="molecule type" value="Genomic_DNA"/>
</dbReference>
<evidence type="ECO:0000313" key="2">
    <source>
        <dbReference type="Proteomes" id="UP000535406"/>
    </source>
</evidence>
<comment type="caution">
    <text evidence="1">The sequence shown here is derived from an EMBL/GenBank/DDBJ whole genome shotgun (WGS) entry which is preliminary data.</text>
</comment>
<evidence type="ECO:0000313" key="1">
    <source>
        <dbReference type="EMBL" id="MBB5041948.1"/>
    </source>
</evidence>
<reference evidence="1 2" key="1">
    <citation type="submission" date="2020-08" db="EMBL/GenBank/DDBJ databases">
        <title>Genomic Encyclopedia of Type Strains, Phase IV (KMG-IV): sequencing the most valuable type-strain genomes for metagenomic binning, comparative biology and taxonomic classification.</title>
        <authorList>
            <person name="Goeker M."/>
        </authorList>
    </citation>
    <scope>NUCLEOTIDE SEQUENCE [LARGE SCALE GENOMIC DNA]</scope>
    <source>
        <strain evidence="1 2">DSM 21319</strain>
    </source>
</reference>
<gene>
    <name evidence="1" type="ORF">HNQ66_001331</name>
</gene>
<accession>A0A7W7YT70</accession>
<name>A0A7W7YT70_9HYPH</name>